<comment type="caution">
    <text evidence="1">The sequence shown here is derived from an EMBL/GenBank/DDBJ whole genome shotgun (WGS) entry which is preliminary data.</text>
</comment>
<sequence length="214" mass="24204">MTPTMTNYKRIQGAPVSRDLFKKRITTLQAFLEILDDSSFLALDAEHVPITSQADRVLHQVGLAYIKTLKPENSEMPVRRGHRFGQQRRINLEDLEPAVIDFIQNCQSGRNLILVGYGMPAEWIYLSTNFPRAIPLFSAWVDLRDIADDIVSSVGKIPWLRGLLRMFDYFRFDIEPVNTNAGNGTADNAGDDAVATCALAHALLLEKNRQKLRF</sequence>
<dbReference type="InterPro" id="IPR012337">
    <property type="entry name" value="RNaseH-like_sf"/>
</dbReference>
<proteinExistence type="predicted"/>
<evidence type="ECO:0000313" key="2">
    <source>
        <dbReference type="Proteomes" id="UP000605986"/>
    </source>
</evidence>
<evidence type="ECO:0000313" key="1">
    <source>
        <dbReference type="EMBL" id="KAF4435894.1"/>
    </source>
</evidence>
<organism evidence="1 2">
    <name type="scientific">Fusarium austroafricanum</name>
    <dbReference type="NCBI Taxonomy" id="2364996"/>
    <lineage>
        <taxon>Eukaryota</taxon>
        <taxon>Fungi</taxon>
        <taxon>Dikarya</taxon>
        <taxon>Ascomycota</taxon>
        <taxon>Pezizomycotina</taxon>
        <taxon>Sordariomycetes</taxon>
        <taxon>Hypocreomycetidae</taxon>
        <taxon>Hypocreales</taxon>
        <taxon>Nectriaceae</taxon>
        <taxon>Fusarium</taxon>
        <taxon>Fusarium concolor species complex</taxon>
    </lineage>
</organism>
<reference evidence="1" key="1">
    <citation type="submission" date="2020-01" db="EMBL/GenBank/DDBJ databases">
        <title>Identification and distribution of gene clusters putatively required for synthesis of sphingolipid metabolism inhibitors in phylogenetically diverse species of the filamentous fungus Fusarium.</title>
        <authorList>
            <person name="Kim H.-S."/>
            <person name="Busman M."/>
            <person name="Brown D.W."/>
            <person name="Divon H."/>
            <person name="Uhlig S."/>
            <person name="Proctor R.H."/>
        </authorList>
    </citation>
    <scope>NUCLEOTIDE SEQUENCE</scope>
    <source>
        <strain evidence="1">NRRL 53441</strain>
    </source>
</reference>
<dbReference type="EMBL" id="JAADJG010000830">
    <property type="protein sequence ID" value="KAF4435894.1"/>
    <property type="molecule type" value="Genomic_DNA"/>
</dbReference>
<dbReference type="AlphaFoldDB" id="A0A8H4JRX4"/>
<dbReference type="OrthoDB" id="4669781at2759"/>
<dbReference type="SUPFAM" id="SSF53098">
    <property type="entry name" value="Ribonuclease H-like"/>
    <property type="match status" value="1"/>
</dbReference>
<gene>
    <name evidence="1" type="ORF">F53441_13402</name>
</gene>
<accession>A0A8H4JRX4</accession>
<protein>
    <submittedName>
        <fullName evidence="1">Uncharacterized protein</fullName>
    </submittedName>
</protein>
<name>A0A8H4JRX4_9HYPO</name>
<keyword evidence="2" id="KW-1185">Reference proteome</keyword>
<dbReference type="Proteomes" id="UP000605986">
    <property type="component" value="Unassembled WGS sequence"/>
</dbReference>